<dbReference type="AlphaFoldDB" id="A0A0R0B7K8"/>
<feature type="coiled-coil region" evidence="1">
    <location>
        <begin position="351"/>
        <end position="385"/>
    </location>
</feature>
<evidence type="ECO:0000256" key="1">
    <source>
        <dbReference type="SAM" id="Coils"/>
    </source>
</evidence>
<feature type="chain" id="PRO_5006391994" evidence="3">
    <location>
        <begin position="30"/>
        <end position="671"/>
    </location>
</feature>
<feature type="compositionally biased region" description="Low complexity" evidence="2">
    <location>
        <begin position="177"/>
        <end position="195"/>
    </location>
</feature>
<dbReference type="EMBL" id="LLXV01000002">
    <property type="protein sequence ID" value="KRG53113.1"/>
    <property type="molecule type" value="Genomic_DNA"/>
</dbReference>
<reference evidence="5 6" key="1">
    <citation type="journal article" date="2016" name="Front. Microbiol.">
        <title>Genome Sequence of Type Strains of Genus Stenotrophomonas.</title>
        <authorList>
            <person name="Patil P.P."/>
            <person name="Midha S."/>
            <person name="Kumar S."/>
            <person name="Patil P.B."/>
        </authorList>
    </citation>
    <scope>NUCLEOTIDE SEQUENCE [LARGE SCALE GENOMIC DNA]</scope>
    <source>
        <strain evidence="5 6">LMG 978</strain>
    </source>
</reference>
<dbReference type="InterPro" id="IPR038440">
    <property type="entry name" value="FimV_C_sf"/>
</dbReference>
<dbReference type="InterPro" id="IPR020012">
    <property type="entry name" value="LysM_FimV"/>
</dbReference>
<name>A0A0R0B7K8_9GAMM</name>
<dbReference type="NCBIfam" id="TIGR03504">
    <property type="entry name" value="FimV_Cterm"/>
    <property type="match status" value="1"/>
</dbReference>
<dbReference type="InterPro" id="IPR020011">
    <property type="entry name" value="FimV_C"/>
</dbReference>
<dbReference type="InterPro" id="IPR057840">
    <property type="entry name" value="FimV_N"/>
</dbReference>
<feature type="region of interest" description="Disordered" evidence="2">
    <location>
        <begin position="166"/>
        <end position="195"/>
    </location>
</feature>
<evidence type="ECO:0000313" key="6">
    <source>
        <dbReference type="Proteomes" id="UP000051757"/>
    </source>
</evidence>
<keyword evidence="6" id="KW-1185">Reference proteome</keyword>
<dbReference type="NCBIfam" id="TIGR03505">
    <property type="entry name" value="FimV_core"/>
    <property type="match status" value="1"/>
</dbReference>
<proteinExistence type="predicted"/>
<feature type="signal peptide" evidence="3">
    <location>
        <begin position="1"/>
        <end position="29"/>
    </location>
</feature>
<evidence type="ECO:0000259" key="4">
    <source>
        <dbReference type="Pfam" id="PF25800"/>
    </source>
</evidence>
<dbReference type="Proteomes" id="UP000051757">
    <property type="component" value="Unassembled WGS sequence"/>
</dbReference>
<dbReference type="OrthoDB" id="5298707at2"/>
<accession>A0A0R0B7K8</accession>
<keyword evidence="1" id="KW-0175">Coiled coil</keyword>
<evidence type="ECO:0000256" key="2">
    <source>
        <dbReference type="SAM" id="MobiDB-lite"/>
    </source>
</evidence>
<gene>
    <name evidence="5" type="ORF">ARC23_03985</name>
</gene>
<sequence length="671" mass="69462">MNKRAKGAKRPLTYLSAALLALASGSALALGLGDIRVLSKPGQPLLAEIPVVSADPSELENLRVALASPVTFERVGLKRPSGLVSELQFELTRNAQGRAVVRVTSQAPVETPSLSFLIEADWGQGRLVREYSALVDAPASALAVAEPEIVAPAGTLSNTIAREPASMPATQAEPDRAAAAPVAPSRSAPAPAPAPVAAAADGSLTVQRGQTLSQIAATVARGNQVSRDRAMIALLRANPEAFIRGNVNLLKQGAVLRMPGADALAAIDAAEAAALVREHTAQWRQARTVPQPAATVAAVAKATTANASSPAAANGARLEIAPALASDAAHAGTTTGTGAGSEGDMLGNEQLRQAREDIATRDAEIGELKQRVADLEKLKEQQQSLIAMKDNDLAAAQQRLAQAPESREVATPWYWLGLPVLLLAAAAAWLVRRRKPSPLPPLREEDDAAGLAAAVPAGAALDTLAEQSSWSSAVADAGRHEPAMPVWATEAGGQDEGGGEPVAGNAAAAEWQAQTLRDDDVVELPAAVADLPHWDEPVATQDDGVTVASELEGPDAPAAPAEVAVPDYALHAEQQPQFRGVFDLPDEAPDNAHSSGAPHDVPAGPAYEEAAATAASEAGWSPRAGQERLELAIAYLDLGDAQTARMLLQEVAEGGDLHCQHQARELLARLP</sequence>
<dbReference type="Pfam" id="PF25800">
    <property type="entry name" value="FimV_N"/>
    <property type="match status" value="1"/>
</dbReference>
<comment type="caution">
    <text evidence="5">The sequence shown here is derived from an EMBL/GenBank/DDBJ whole genome shotgun (WGS) entry which is preliminary data.</text>
</comment>
<evidence type="ECO:0000313" key="5">
    <source>
        <dbReference type="EMBL" id="KRG53113.1"/>
    </source>
</evidence>
<feature type="region of interest" description="Disordered" evidence="2">
    <location>
        <begin position="581"/>
        <end position="604"/>
    </location>
</feature>
<organism evidence="5 6">
    <name type="scientific">Stenotrophomonas beteli</name>
    <dbReference type="NCBI Taxonomy" id="3384461"/>
    <lineage>
        <taxon>Bacteria</taxon>
        <taxon>Pseudomonadati</taxon>
        <taxon>Pseudomonadota</taxon>
        <taxon>Gammaproteobacteria</taxon>
        <taxon>Lysobacterales</taxon>
        <taxon>Lysobacteraceae</taxon>
        <taxon>Stenotrophomonas</taxon>
        <taxon>Stenotrophomonas maltophilia group</taxon>
    </lineage>
</organism>
<protein>
    <submittedName>
        <fullName evidence="5">Fimbrial protein FimV</fullName>
    </submittedName>
</protein>
<keyword evidence="3" id="KW-0732">Signal</keyword>
<dbReference type="Gene3D" id="1.20.58.2200">
    <property type="match status" value="1"/>
</dbReference>
<evidence type="ECO:0000256" key="3">
    <source>
        <dbReference type="SAM" id="SignalP"/>
    </source>
</evidence>
<feature type="domain" description="FimV N-terminal" evidence="4">
    <location>
        <begin position="30"/>
        <end position="138"/>
    </location>
</feature>